<reference evidence="1" key="1">
    <citation type="submission" date="2021-02" db="EMBL/GenBank/DDBJ databases">
        <authorList>
            <person name="Nowell W R."/>
        </authorList>
    </citation>
    <scope>NUCLEOTIDE SEQUENCE</scope>
</reference>
<comment type="caution">
    <text evidence="1">The sequence shown here is derived from an EMBL/GenBank/DDBJ whole genome shotgun (WGS) entry which is preliminary data.</text>
</comment>
<dbReference type="AlphaFoldDB" id="A0A816HKY0"/>
<organism evidence="1 3">
    <name type="scientific">Didymodactylos carnosus</name>
    <dbReference type="NCBI Taxonomy" id="1234261"/>
    <lineage>
        <taxon>Eukaryota</taxon>
        <taxon>Metazoa</taxon>
        <taxon>Spiralia</taxon>
        <taxon>Gnathifera</taxon>
        <taxon>Rotifera</taxon>
        <taxon>Eurotatoria</taxon>
        <taxon>Bdelloidea</taxon>
        <taxon>Philodinida</taxon>
        <taxon>Philodinidae</taxon>
        <taxon>Didymodactylos</taxon>
    </lineage>
</organism>
<sequence length="16" mass="1827">MVLPESQRVSPFLQVP</sequence>
<evidence type="ECO:0000313" key="3">
    <source>
        <dbReference type="Proteomes" id="UP000663829"/>
    </source>
</evidence>
<dbReference type="Proteomes" id="UP000663829">
    <property type="component" value="Unassembled WGS sequence"/>
</dbReference>
<proteinExistence type="predicted"/>
<dbReference type="Proteomes" id="UP000681722">
    <property type="component" value="Unassembled WGS sequence"/>
</dbReference>
<dbReference type="EMBL" id="CAJOBC010020235">
    <property type="protein sequence ID" value="CAF4045567.1"/>
    <property type="molecule type" value="Genomic_DNA"/>
</dbReference>
<name>A0A816HKY0_9BILA</name>
<feature type="non-terminal residue" evidence="1">
    <location>
        <position position="16"/>
    </location>
</feature>
<keyword evidence="3" id="KW-1185">Reference proteome</keyword>
<accession>A0A816HKY0</accession>
<gene>
    <name evidence="1" type="ORF">GPM918_LOCUS46794</name>
    <name evidence="2" type="ORF">SRO942_LOCUS26979</name>
</gene>
<protein>
    <submittedName>
        <fullName evidence="1">Uncharacterized protein</fullName>
    </submittedName>
</protein>
<evidence type="ECO:0000313" key="1">
    <source>
        <dbReference type="EMBL" id="CAF1688188.1"/>
    </source>
</evidence>
<evidence type="ECO:0000313" key="2">
    <source>
        <dbReference type="EMBL" id="CAF4045567.1"/>
    </source>
</evidence>
<dbReference type="EMBL" id="CAJNOQ010073697">
    <property type="protein sequence ID" value="CAF1688188.1"/>
    <property type="molecule type" value="Genomic_DNA"/>
</dbReference>